<feature type="transmembrane region" description="Helical" evidence="6">
    <location>
        <begin position="178"/>
        <end position="199"/>
    </location>
</feature>
<sequence length="398" mass="43568">MVTSENQLFGFEKATLPEAALLYGEDNSSLTSEQMEARSTRDFYIGLFLAMSSSVFIGSSFILKKKGLQRIQLRAGQGGFGYLKEWIWWAGLILMAVGEGANFAAYAFAPATLVTPLGALSVLVSAVLASRLLKERLNMLGKIGCFIALLGSTIVVIHSPKEQDLETMDELATKLADPGFICYAVMVIVSAVFLIFYCAPNWGLTNPLIYITITGMIGSLSVMGCKGLGLALKQTASGENQFTSWLTWFIIISLVCCISVQMNYLNKALDVYNTSVVTPILYVVFTTFVILASAILFKEWGNLGALDVTGNICGFLIIVSGIFLLQGFKDMDISASNLPNVKREVVVPPSELEILENGEINYSCLNDANSRLLEKIESHSFQTISMETMKHENDDIIR</sequence>
<feature type="transmembrane region" description="Helical" evidence="6">
    <location>
        <begin position="303"/>
        <end position="325"/>
    </location>
</feature>
<evidence type="ECO:0000256" key="3">
    <source>
        <dbReference type="ARBA" id="ARBA00022692"/>
    </source>
</evidence>
<dbReference type="InterPro" id="IPR037185">
    <property type="entry name" value="EmrE-like"/>
</dbReference>
<comment type="caution">
    <text evidence="7">The sequence shown here is derived from an EMBL/GenBank/DDBJ whole genome shotgun (WGS) entry which is preliminary data.</text>
</comment>
<dbReference type="SUPFAM" id="SSF103481">
    <property type="entry name" value="Multidrug resistance efflux transporter EmrE"/>
    <property type="match status" value="1"/>
</dbReference>
<protein>
    <recommendedName>
        <fullName evidence="9">Magnesium transporter NIPA2</fullName>
    </recommendedName>
</protein>
<dbReference type="GO" id="GO:0016020">
    <property type="term" value="C:membrane"/>
    <property type="evidence" value="ECO:0007669"/>
    <property type="project" value="UniProtKB-SubCell"/>
</dbReference>
<evidence type="ECO:0000313" key="8">
    <source>
        <dbReference type="Proteomes" id="UP001208570"/>
    </source>
</evidence>
<feature type="transmembrane region" description="Helical" evidence="6">
    <location>
        <begin position="244"/>
        <end position="264"/>
    </location>
</feature>
<feature type="transmembrane region" description="Helical" evidence="6">
    <location>
        <begin position="86"/>
        <end position="108"/>
    </location>
</feature>
<evidence type="ECO:0000256" key="6">
    <source>
        <dbReference type="SAM" id="Phobius"/>
    </source>
</evidence>
<evidence type="ECO:0008006" key="9">
    <source>
        <dbReference type="Google" id="ProtNLM"/>
    </source>
</evidence>
<dbReference type="EMBL" id="JAODUP010000048">
    <property type="protein sequence ID" value="KAK2165579.1"/>
    <property type="molecule type" value="Genomic_DNA"/>
</dbReference>
<comment type="subcellular location">
    <subcellularLocation>
        <location evidence="1">Membrane</location>
        <topology evidence="1">Multi-pass membrane protein</topology>
    </subcellularLocation>
</comment>
<keyword evidence="5 6" id="KW-0472">Membrane</keyword>
<comment type="similarity">
    <text evidence="2">Belongs to the NIPA family.</text>
</comment>
<dbReference type="InterPro" id="IPR008521">
    <property type="entry name" value="Mg_trans_NIPA"/>
</dbReference>
<accession>A0AAD9NFS7</accession>
<evidence type="ECO:0000256" key="4">
    <source>
        <dbReference type="ARBA" id="ARBA00022989"/>
    </source>
</evidence>
<gene>
    <name evidence="7" type="ORF">LSH36_48g05014</name>
</gene>
<feature type="transmembrane region" description="Helical" evidence="6">
    <location>
        <begin position="276"/>
        <end position="297"/>
    </location>
</feature>
<dbReference type="GO" id="GO:0015095">
    <property type="term" value="F:magnesium ion transmembrane transporter activity"/>
    <property type="evidence" value="ECO:0007669"/>
    <property type="project" value="InterPro"/>
</dbReference>
<evidence type="ECO:0000256" key="1">
    <source>
        <dbReference type="ARBA" id="ARBA00004141"/>
    </source>
</evidence>
<keyword evidence="4 6" id="KW-1133">Transmembrane helix</keyword>
<dbReference type="PANTHER" id="PTHR12570">
    <property type="match status" value="1"/>
</dbReference>
<feature type="transmembrane region" description="Helical" evidence="6">
    <location>
        <begin position="114"/>
        <end position="133"/>
    </location>
</feature>
<dbReference type="PANTHER" id="PTHR12570:SF92">
    <property type="entry name" value="SPICHTHYIN, ISOFORM B"/>
    <property type="match status" value="1"/>
</dbReference>
<dbReference type="AlphaFoldDB" id="A0AAD9NFS7"/>
<evidence type="ECO:0000256" key="5">
    <source>
        <dbReference type="ARBA" id="ARBA00023136"/>
    </source>
</evidence>
<dbReference type="Pfam" id="PF05653">
    <property type="entry name" value="Mg_trans_NIPA"/>
    <property type="match status" value="1"/>
</dbReference>
<proteinExistence type="inferred from homology"/>
<organism evidence="7 8">
    <name type="scientific">Paralvinella palmiformis</name>
    <dbReference type="NCBI Taxonomy" id="53620"/>
    <lineage>
        <taxon>Eukaryota</taxon>
        <taxon>Metazoa</taxon>
        <taxon>Spiralia</taxon>
        <taxon>Lophotrochozoa</taxon>
        <taxon>Annelida</taxon>
        <taxon>Polychaeta</taxon>
        <taxon>Sedentaria</taxon>
        <taxon>Canalipalpata</taxon>
        <taxon>Terebellida</taxon>
        <taxon>Terebelliformia</taxon>
        <taxon>Alvinellidae</taxon>
        <taxon>Paralvinella</taxon>
    </lineage>
</organism>
<evidence type="ECO:0000313" key="7">
    <source>
        <dbReference type="EMBL" id="KAK2165579.1"/>
    </source>
</evidence>
<feature type="transmembrane region" description="Helical" evidence="6">
    <location>
        <begin position="140"/>
        <end position="158"/>
    </location>
</feature>
<feature type="transmembrane region" description="Helical" evidence="6">
    <location>
        <begin position="208"/>
        <end position="232"/>
    </location>
</feature>
<dbReference type="Proteomes" id="UP001208570">
    <property type="component" value="Unassembled WGS sequence"/>
</dbReference>
<keyword evidence="8" id="KW-1185">Reference proteome</keyword>
<reference evidence="7" key="1">
    <citation type="journal article" date="2023" name="Mol. Biol. Evol.">
        <title>Third-Generation Sequencing Reveals the Adaptive Role of the Epigenome in Three Deep-Sea Polychaetes.</title>
        <authorList>
            <person name="Perez M."/>
            <person name="Aroh O."/>
            <person name="Sun Y."/>
            <person name="Lan Y."/>
            <person name="Juniper S.K."/>
            <person name="Young C.R."/>
            <person name="Angers B."/>
            <person name="Qian P.Y."/>
        </authorList>
    </citation>
    <scope>NUCLEOTIDE SEQUENCE</scope>
    <source>
        <strain evidence="7">P08H-3</strain>
    </source>
</reference>
<keyword evidence="3 6" id="KW-0812">Transmembrane</keyword>
<name>A0AAD9NFS7_9ANNE</name>
<feature type="transmembrane region" description="Helical" evidence="6">
    <location>
        <begin position="43"/>
        <end position="63"/>
    </location>
</feature>
<evidence type="ECO:0000256" key="2">
    <source>
        <dbReference type="ARBA" id="ARBA00007230"/>
    </source>
</evidence>